<feature type="compositionally biased region" description="Low complexity" evidence="2">
    <location>
        <begin position="15"/>
        <end position="25"/>
    </location>
</feature>
<comment type="subcellular location">
    <subcellularLocation>
        <location evidence="1">Cell membrane</location>
        <topology evidence="1">Single-pass type I membrane protein</topology>
    </subcellularLocation>
</comment>
<evidence type="ECO:0000256" key="2">
    <source>
        <dbReference type="SAM" id="MobiDB-lite"/>
    </source>
</evidence>
<sequence>MTRPYSPTYDPYLTSKQDSSSSSRKSITEETKIISLDEYSIKVPISPDDVDRAKYITAEALTTIPPDLNLEKDEVIISVGLKLSPPGLQFKTPVEVTVSHSAIFTNPDKAEIVLYTRRTGSDEFSRIVPASDKAARCVVAKNHLTLYLDHFSEWWIISSIGRYFWRYFIGKRLICTPYVPLSTSRDVTNYIFLDIKDDFCGKKENTIQDYKVAFSGEQYCVYWGQGPLFVRHLENEHEVSTQELEECAFFHMTTHRMPFSLQPREASEVPVMFILKQKVTKRIAFKVLYNDVPHENPFAQSTPTGTASSKGKAEPTDVVRGTSKSPQLPEEQTRSGHHLKTIGSPSPEPADTKDRSSPTEALTKPRPLTPSSIESPSCEHAYQVTDDLITEKQTVVPDYSLESAAEETMGVLAPQAFAANVVQELVPGPLADPVHQRSGNVNIYVREMVINNPQGNNTQGNTVASPPVPITSIVPPMLQHELRCRLNRESPVFDDWRGLANQLGLQDYIQSLEQCKNPTEELLVLAEIQRKIRNLGDLAKAFERMNRGDCQELCENYAFEKTKSADPRNDQIEDDDTDTSDEGASSMCSTSPFNPGSMAR</sequence>
<dbReference type="InterPro" id="IPR000906">
    <property type="entry name" value="ZU5_dom"/>
</dbReference>
<feature type="region of interest" description="Disordered" evidence="2">
    <location>
        <begin position="562"/>
        <end position="600"/>
    </location>
</feature>
<evidence type="ECO:0000313" key="4">
    <source>
        <dbReference type="EnsemblMetazoa" id="XP_030842649"/>
    </source>
</evidence>
<dbReference type="GO" id="GO:0005042">
    <property type="term" value="F:netrin receptor activity"/>
    <property type="evidence" value="ECO:0007669"/>
    <property type="project" value="UniProtKB-UniRule"/>
</dbReference>
<dbReference type="InterPro" id="IPR037936">
    <property type="entry name" value="UNC5A-D"/>
</dbReference>
<evidence type="ECO:0000256" key="1">
    <source>
        <dbReference type="RuleBase" id="RU367033"/>
    </source>
</evidence>
<dbReference type="GeneID" id="100892214"/>
<dbReference type="Pfam" id="PF00531">
    <property type="entry name" value="Death"/>
    <property type="match status" value="1"/>
</dbReference>
<dbReference type="KEGG" id="spu:100892214"/>
<comment type="similarity">
    <text evidence="1">Belongs to the unc-5 family.</text>
</comment>
<keyword evidence="1" id="KW-0393">Immunoglobulin domain</keyword>
<feature type="compositionally biased region" description="Basic and acidic residues" evidence="2">
    <location>
        <begin position="562"/>
        <end position="571"/>
    </location>
</feature>
<dbReference type="PANTHER" id="PTHR12582:SF41">
    <property type="entry name" value="UNC5C-LIKE PROTEIN"/>
    <property type="match status" value="1"/>
</dbReference>
<organism evidence="4 5">
    <name type="scientific">Strongylocentrotus purpuratus</name>
    <name type="common">Purple sea urchin</name>
    <dbReference type="NCBI Taxonomy" id="7668"/>
    <lineage>
        <taxon>Eukaryota</taxon>
        <taxon>Metazoa</taxon>
        <taxon>Echinodermata</taxon>
        <taxon>Eleutherozoa</taxon>
        <taxon>Echinozoa</taxon>
        <taxon>Echinoidea</taxon>
        <taxon>Euechinoidea</taxon>
        <taxon>Echinacea</taxon>
        <taxon>Camarodonta</taxon>
        <taxon>Echinidea</taxon>
        <taxon>Strongylocentrotidae</taxon>
        <taxon>Strongylocentrotus</taxon>
    </lineage>
</organism>
<feature type="compositionally biased region" description="Acidic residues" evidence="2">
    <location>
        <begin position="572"/>
        <end position="581"/>
    </location>
</feature>
<keyword evidence="1" id="KW-0217">Developmental protein</keyword>
<proteinExistence type="inferred from homology"/>
<reference evidence="5" key="1">
    <citation type="submission" date="2015-02" db="EMBL/GenBank/DDBJ databases">
        <title>Genome sequencing for Strongylocentrotus purpuratus.</title>
        <authorList>
            <person name="Murali S."/>
            <person name="Liu Y."/>
            <person name="Vee V."/>
            <person name="English A."/>
            <person name="Wang M."/>
            <person name="Skinner E."/>
            <person name="Han Y."/>
            <person name="Muzny D.M."/>
            <person name="Worley K.C."/>
            <person name="Gibbs R.A."/>
        </authorList>
    </citation>
    <scope>NUCLEOTIDE SEQUENCE</scope>
</reference>
<feature type="domain" description="Death" evidence="3">
    <location>
        <begin position="472"/>
        <end position="558"/>
    </location>
</feature>
<evidence type="ECO:0000259" key="3">
    <source>
        <dbReference type="SMART" id="SM00005"/>
    </source>
</evidence>
<feature type="region of interest" description="Disordered" evidence="2">
    <location>
        <begin position="294"/>
        <end position="378"/>
    </location>
</feature>
<dbReference type="Pfam" id="PF00791">
    <property type="entry name" value="ZU5"/>
    <property type="match status" value="1"/>
</dbReference>
<reference evidence="4" key="2">
    <citation type="submission" date="2021-01" db="UniProtKB">
        <authorList>
            <consortium name="EnsemblMetazoa"/>
        </authorList>
    </citation>
    <scope>IDENTIFICATION</scope>
</reference>
<dbReference type="InParanoid" id="A0A7M7NW98"/>
<name>A0A7M7NW98_STRPU</name>
<dbReference type="SUPFAM" id="SSF47986">
    <property type="entry name" value="DEATH domain"/>
    <property type="match status" value="1"/>
</dbReference>
<dbReference type="RefSeq" id="XP_030842649.1">
    <property type="nucleotide sequence ID" value="XM_030986789.1"/>
</dbReference>
<feature type="region of interest" description="Disordered" evidence="2">
    <location>
        <begin position="1"/>
        <end position="26"/>
    </location>
</feature>
<dbReference type="InterPro" id="IPR011029">
    <property type="entry name" value="DEATH-like_dom_sf"/>
</dbReference>
<protein>
    <recommendedName>
        <fullName evidence="1">Netrin receptor UNC5</fullName>
    </recommendedName>
</protein>
<evidence type="ECO:0000313" key="5">
    <source>
        <dbReference type="Proteomes" id="UP000007110"/>
    </source>
</evidence>
<keyword evidence="5" id="KW-1185">Reference proteome</keyword>
<comment type="function">
    <text evidence="1">Receptor for netrin required for axon guidance. Mediates axon repulsion of neuronal growth cones in the developing nervous system upon ligand binding.</text>
</comment>
<accession>A0A7M7NW98</accession>
<dbReference type="Gene3D" id="2.60.220.30">
    <property type="match status" value="1"/>
</dbReference>
<dbReference type="PANTHER" id="PTHR12582">
    <property type="entry name" value="NETRIN RECEPTOR UNC5"/>
    <property type="match status" value="1"/>
</dbReference>
<feature type="compositionally biased region" description="Polar residues" evidence="2">
    <location>
        <begin position="298"/>
        <end position="309"/>
    </location>
</feature>
<dbReference type="SMART" id="SM00005">
    <property type="entry name" value="DEATH"/>
    <property type="match status" value="1"/>
</dbReference>
<keyword evidence="1" id="KW-0675">Receptor</keyword>
<dbReference type="Gene3D" id="1.10.533.10">
    <property type="entry name" value="Death Domain, Fas"/>
    <property type="match status" value="1"/>
</dbReference>
<dbReference type="EnsemblMetazoa" id="XM_030986789">
    <property type="protein sequence ID" value="XP_030842649"/>
    <property type="gene ID" value="LOC100892214"/>
</dbReference>
<dbReference type="InterPro" id="IPR000488">
    <property type="entry name" value="Death_dom"/>
</dbReference>
<dbReference type="Proteomes" id="UP000007110">
    <property type="component" value="Unassembled WGS sequence"/>
</dbReference>
<dbReference type="AlphaFoldDB" id="A0A7M7NW98"/>
<dbReference type="GO" id="GO:0005886">
    <property type="term" value="C:plasma membrane"/>
    <property type="evidence" value="ECO:0007669"/>
    <property type="project" value="UniProtKB-SubCell"/>
</dbReference>